<dbReference type="AlphaFoldDB" id="A0A6J7FGA5"/>
<gene>
    <name evidence="2" type="ORF">UFOPK3516_00609</name>
</gene>
<keyword evidence="1" id="KW-1133">Transmembrane helix</keyword>
<keyword evidence="1" id="KW-0812">Transmembrane</keyword>
<feature type="transmembrane region" description="Helical" evidence="1">
    <location>
        <begin position="201"/>
        <end position="223"/>
    </location>
</feature>
<reference evidence="2" key="1">
    <citation type="submission" date="2020-05" db="EMBL/GenBank/DDBJ databases">
        <authorList>
            <person name="Chiriac C."/>
            <person name="Salcher M."/>
            <person name="Ghai R."/>
            <person name="Kavagutti S V."/>
        </authorList>
    </citation>
    <scope>NUCLEOTIDE SEQUENCE</scope>
</reference>
<proteinExistence type="predicted"/>
<protein>
    <submittedName>
        <fullName evidence="2">Unannotated protein</fullName>
    </submittedName>
</protein>
<sequence>MTETTLLALEHVAQRLEGAVAGAGDGTAATAVVEQCVDGLLQHALLVVHDDLGSTEVEQAAQTVVAVDHTTVEVVEVGGGEPATVELNHGTKLRRNDRHHVEHHRGGRGAVRQERAHHLEALDGTDLALALALFNLNPQLDGFGSEVEVEQTTLDGLRAHVSLEVEAEAVLQLSKNGVFRLEVAHLEVAEVIPHTLESSNLFIGVLANLAHFFLGGVLGAALLL</sequence>
<dbReference type="EMBL" id="CAFBMB010000032">
    <property type="protein sequence ID" value="CAB4894516.1"/>
    <property type="molecule type" value="Genomic_DNA"/>
</dbReference>
<organism evidence="2">
    <name type="scientific">freshwater metagenome</name>
    <dbReference type="NCBI Taxonomy" id="449393"/>
    <lineage>
        <taxon>unclassified sequences</taxon>
        <taxon>metagenomes</taxon>
        <taxon>ecological metagenomes</taxon>
    </lineage>
</organism>
<evidence type="ECO:0000256" key="1">
    <source>
        <dbReference type="SAM" id="Phobius"/>
    </source>
</evidence>
<evidence type="ECO:0000313" key="2">
    <source>
        <dbReference type="EMBL" id="CAB4894516.1"/>
    </source>
</evidence>
<name>A0A6J7FGA5_9ZZZZ</name>
<keyword evidence="1" id="KW-0472">Membrane</keyword>
<accession>A0A6J7FGA5</accession>